<keyword evidence="1" id="KW-0677">Repeat</keyword>
<dbReference type="PANTHER" id="PTHR24198">
    <property type="entry name" value="ANKYRIN REPEAT AND PROTEIN KINASE DOMAIN-CONTAINING PROTEIN"/>
    <property type="match status" value="1"/>
</dbReference>
<dbReference type="SMART" id="SM00248">
    <property type="entry name" value="ANK"/>
    <property type="match status" value="3"/>
</dbReference>
<gene>
    <name evidence="4" type="ORF">LY90DRAFT_706156</name>
</gene>
<dbReference type="Proteomes" id="UP000193920">
    <property type="component" value="Unassembled WGS sequence"/>
</dbReference>
<evidence type="ECO:0000256" key="1">
    <source>
        <dbReference type="ARBA" id="ARBA00022737"/>
    </source>
</evidence>
<dbReference type="STRING" id="1754190.A0A1Y2AV48"/>
<accession>A0A1Y2AV48</accession>
<reference evidence="4" key="1">
    <citation type="submission" date="2016-08" db="EMBL/GenBank/DDBJ databases">
        <title>A Parts List for Fungal Cellulosomes Revealed by Comparative Genomics.</title>
        <authorList>
            <consortium name="DOE Joint Genome Institute"/>
            <person name="Haitjema C.H."/>
            <person name="Gilmore S.P."/>
            <person name="Henske J.K."/>
            <person name="Solomon K.V."/>
            <person name="De Groot R."/>
            <person name="Kuo A."/>
            <person name="Mondo S.J."/>
            <person name="Salamov A.A."/>
            <person name="Labutti K."/>
            <person name="Zhao Z."/>
            <person name="Chiniquy J."/>
            <person name="Barry K."/>
            <person name="Brewer H.M."/>
            <person name="Purvine S.O."/>
            <person name="Wright A.T."/>
            <person name="Boxma B."/>
            <person name="Van Alen T."/>
            <person name="Hackstein J.H."/>
            <person name="Baker S.E."/>
            <person name="Grigoriev I.V."/>
            <person name="O'Malley M.A."/>
        </authorList>
    </citation>
    <scope>NUCLEOTIDE SEQUENCE [LARGE SCALE GENOMIC DNA]</scope>
    <source>
        <strain evidence="4">G1</strain>
    </source>
</reference>
<protein>
    <submittedName>
        <fullName evidence="4">Ankyrin</fullName>
    </submittedName>
</protein>
<dbReference type="EMBL" id="MCOG01000205">
    <property type="protein sequence ID" value="ORY26087.1"/>
    <property type="molecule type" value="Genomic_DNA"/>
</dbReference>
<keyword evidence="2 3" id="KW-0040">ANK repeat</keyword>
<dbReference type="OrthoDB" id="341259at2759"/>
<evidence type="ECO:0000256" key="3">
    <source>
        <dbReference type="PROSITE-ProRule" id="PRU00023"/>
    </source>
</evidence>
<dbReference type="Pfam" id="PF12796">
    <property type="entry name" value="Ank_2"/>
    <property type="match status" value="1"/>
</dbReference>
<proteinExistence type="predicted"/>
<evidence type="ECO:0000313" key="4">
    <source>
        <dbReference type="EMBL" id="ORY26087.1"/>
    </source>
</evidence>
<dbReference type="InterPro" id="IPR002110">
    <property type="entry name" value="Ankyrin_rpt"/>
</dbReference>
<evidence type="ECO:0000313" key="5">
    <source>
        <dbReference type="Proteomes" id="UP000193920"/>
    </source>
</evidence>
<name>A0A1Y2AV48_9FUNG</name>
<dbReference type="SUPFAM" id="SSF48403">
    <property type="entry name" value="Ankyrin repeat"/>
    <property type="match status" value="1"/>
</dbReference>
<organism evidence="4 5">
    <name type="scientific">Neocallimastix californiae</name>
    <dbReference type="NCBI Taxonomy" id="1754190"/>
    <lineage>
        <taxon>Eukaryota</taxon>
        <taxon>Fungi</taxon>
        <taxon>Fungi incertae sedis</taxon>
        <taxon>Chytridiomycota</taxon>
        <taxon>Chytridiomycota incertae sedis</taxon>
        <taxon>Neocallimastigomycetes</taxon>
        <taxon>Neocallimastigales</taxon>
        <taxon>Neocallimastigaceae</taxon>
        <taxon>Neocallimastix</taxon>
    </lineage>
</organism>
<comment type="caution">
    <text evidence="4">The sequence shown here is derived from an EMBL/GenBank/DDBJ whole genome shotgun (WGS) entry which is preliminary data.</text>
</comment>
<evidence type="ECO:0000256" key="2">
    <source>
        <dbReference type="ARBA" id="ARBA00023043"/>
    </source>
</evidence>
<feature type="repeat" description="ANK" evidence="3">
    <location>
        <begin position="272"/>
        <end position="304"/>
    </location>
</feature>
<dbReference type="PROSITE" id="PS50088">
    <property type="entry name" value="ANK_REPEAT"/>
    <property type="match status" value="1"/>
</dbReference>
<keyword evidence="5" id="KW-1185">Reference proteome</keyword>
<dbReference type="InterPro" id="IPR036770">
    <property type="entry name" value="Ankyrin_rpt-contain_sf"/>
</dbReference>
<dbReference type="PANTHER" id="PTHR24198:SF165">
    <property type="entry name" value="ANKYRIN REPEAT-CONTAINING PROTEIN-RELATED"/>
    <property type="match status" value="1"/>
</dbReference>
<sequence>MLSEKKENNQFQNKIETRLISCCKNENYKNYQSILNSTSNVNAVDNEDRNAAMYLVEQGRFEELQLLAEKNSDLNYKNRNGETLPSILVNKFKEIYYQNKSLGTLKCYVNTLTVLVCNGCNFNVEIDKEGNTPLMFFMAIGDLFSATYILEKCSSIDLSLKNNNNINASYLSLFVDPMEKGFQNFILRHPNFDYGFVDVNNHNCNLLMHFLCRGNRTAASVALDRVYSYSQREKLLCHTNDQKETPLILAAKFGLVFRDLIHRSNINCQDHLGNTALFYAIKIRDVRTVNMLVYHGADPKIQNHQGVSAFDAAVELGNKKILEKIKSPVTPEAYEEEVVKSKKGGFLFFDKKKTKDEKLDDYIQQYQINQYKENYKYLLNKKGCSIPRGVDKNLTQLNLVDSYLYLYKARIPRALEKEMLRNQQYDDGLYHYYGKYNIRNAPYIRHYPMNGYVA</sequence>
<dbReference type="AlphaFoldDB" id="A0A1Y2AV48"/>
<dbReference type="Gene3D" id="1.25.40.20">
    <property type="entry name" value="Ankyrin repeat-containing domain"/>
    <property type="match status" value="2"/>
</dbReference>